<evidence type="ECO:0008006" key="3">
    <source>
        <dbReference type="Google" id="ProtNLM"/>
    </source>
</evidence>
<dbReference type="Proteomes" id="UP001597440">
    <property type="component" value="Unassembled WGS sequence"/>
</dbReference>
<keyword evidence="2" id="KW-1185">Reference proteome</keyword>
<organism evidence="1 2">
    <name type="scientific">Sphingobacterium tabacisoli</name>
    <dbReference type="NCBI Taxonomy" id="2044855"/>
    <lineage>
        <taxon>Bacteria</taxon>
        <taxon>Pseudomonadati</taxon>
        <taxon>Bacteroidota</taxon>
        <taxon>Sphingobacteriia</taxon>
        <taxon>Sphingobacteriales</taxon>
        <taxon>Sphingobacteriaceae</taxon>
        <taxon>Sphingobacterium</taxon>
    </lineage>
</organism>
<sequence length="537" mass="63334">MFKLFHINKTERREVLPENGIYVVYELYEYTFTYTGHIVEKTIFLEDEALEYSLVRANPNNLELVTSSRIFADHFGYITLLVNNEEFNIEVRIQKLKVPELEDILLYVWNQDPIIFDNFFSKSSIKSKLESSNADFSFSSKFVNIFEDYHVFFKSKYYTFKSLSHYVLRSEEIIKDYSDAEITSKSIEWLLNNIDQLDFDYNYKNVGDSIKIDNQYSVVDKILTEERVNDYNIYENQIILGSFDFVLELIKKIKGIIKSNVPDIISYNKEYYSINEFRVIPFIKLKNDIEKVESKIRYLKLKYNEIFPNTTPKNAIPKLTSVFSNKKHYSEAYIKIKLMRDMKFSLDGELRLLNIKKISTLYERFNLYVLINSLLNKKPITFKKSNLCSNDIFHKYVLHYNSFSITLFYDFYIGNITNESGLQRISNGYYKPDYVIKVEHLSSSKIYILDSKYSSYSTVKGNHSLKCIKSYILDTAVSVNPTRKVEELVLLYPGENESILYGDNIFKPKISIMPSKVKTTNLSEFIDRLFFELLELV</sequence>
<dbReference type="RefSeq" id="WP_210352637.1">
    <property type="nucleotide sequence ID" value="NZ_JAEQMU010000001.1"/>
</dbReference>
<reference evidence="2" key="1">
    <citation type="journal article" date="2019" name="Int. J. Syst. Evol. Microbiol.">
        <title>The Global Catalogue of Microorganisms (GCM) 10K type strain sequencing project: providing services to taxonomists for standard genome sequencing and annotation.</title>
        <authorList>
            <consortium name="The Broad Institute Genomics Platform"/>
            <consortium name="The Broad Institute Genome Sequencing Center for Infectious Disease"/>
            <person name="Wu L."/>
            <person name="Ma J."/>
        </authorList>
    </citation>
    <scope>NUCLEOTIDE SEQUENCE [LARGE SCALE GENOMIC DNA]</scope>
    <source>
        <strain evidence="2">KCTC 52298</strain>
    </source>
</reference>
<name>A0ABW5L8X1_9SPHI</name>
<protein>
    <recommendedName>
        <fullName evidence="3">Restriction endonuclease</fullName>
    </recommendedName>
</protein>
<comment type="caution">
    <text evidence="1">The sequence shown here is derived from an EMBL/GenBank/DDBJ whole genome shotgun (WGS) entry which is preliminary data.</text>
</comment>
<gene>
    <name evidence="1" type="ORF">ACFSQW_18015</name>
</gene>
<evidence type="ECO:0000313" key="2">
    <source>
        <dbReference type="Proteomes" id="UP001597440"/>
    </source>
</evidence>
<accession>A0ABW5L8X1</accession>
<dbReference type="EMBL" id="JBHULD010000018">
    <property type="protein sequence ID" value="MFD2556296.1"/>
    <property type="molecule type" value="Genomic_DNA"/>
</dbReference>
<evidence type="ECO:0000313" key="1">
    <source>
        <dbReference type="EMBL" id="MFD2556296.1"/>
    </source>
</evidence>
<proteinExistence type="predicted"/>